<protein>
    <submittedName>
        <fullName evidence="3">FeoB-associated Cys-rich membrane protein</fullName>
    </submittedName>
</protein>
<name>A0ABS8D6L3_9NEIS</name>
<proteinExistence type="predicted"/>
<accession>A0ABS8D6L3</accession>
<keyword evidence="2" id="KW-1133">Transmembrane helix</keyword>
<gene>
    <name evidence="3" type="ORF">LIN78_09830</name>
</gene>
<dbReference type="Pfam" id="PF12669">
    <property type="entry name" value="FeoB_associated"/>
    <property type="match status" value="1"/>
</dbReference>
<keyword evidence="2" id="KW-0472">Membrane</keyword>
<dbReference type="RefSeq" id="WP_227180628.1">
    <property type="nucleotide sequence ID" value="NZ_JAJBZT010000005.1"/>
</dbReference>
<sequence>MSEIAQQLIVGVAVVTAAAFVLRKYVIKKKGANSGTCDQCGSCGSNAKSRCK</sequence>
<comment type="caution">
    <text evidence="3">The sequence shown here is derived from an EMBL/GenBank/DDBJ whole genome shotgun (WGS) entry which is preliminary data.</text>
</comment>
<evidence type="ECO:0000313" key="3">
    <source>
        <dbReference type="EMBL" id="MCB6183845.1"/>
    </source>
</evidence>
<dbReference type="EMBL" id="JAJBZT010000005">
    <property type="protein sequence ID" value="MCB6183845.1"/>
    <property type="molecule type" value="Genomic_DNA"/>
</dbReference>
<organism evidence="3 4">
    <name type="scientific">Leeia speluncae</name>
    <dbReference type="NCBI Taxonomy" id="2884804"/>
    <lineage>
        <taxon>Bacteria</taxon>
        <taxon>Pseudomonadati</taxon>
        <taxon>Pseudomonadota</taxon>
        <taxon>Betaproteobacteria</taxon>
        <taxon>Neisseriales</taxon>
        <taxon>Leeiaceae</taxon>
        <taxon>Leeia</taxon>
    </lineage>
</organism>
<keyword evidence="4" id="KW-1185">Reference proteome</keyword>
<feature type="transmembrane region" description="Helical" evidence="2">
    <location>
        <begin position="6"/>
        <end position="22"/>
    </location>
</feature>
<evidence type="ECO:0000256" key="1">
    <source>
        <dbReference type="SAM" id="MobiDB-lite"/>
    </source>
</evidence>
<evidence type="ECO:0000313" key="4">
    <source>
        <dbReference type="Proteomes" id="UP001165395"/>
    </source>
</evidence>
<dbReference type="Proteomes" id="UP001165395">
    <property type="component" value="Unassembled WGS sequence"/>
</dbReference>
<reference evidence="3" key="1">
    <citation type="submission" date="2021-10" db="EMBL/GenBank/DDBJ databases">
        <title>The complete genome sequence of Leeia sp. TBRC 13508.</title>
        <authorList>
            <person name="Charoenyingcharoen P."/>
            <person name="Yukphan P."/>
        </authorList>
    </citation>
    <scope>NUCLEOTIDE SEQUENCE</scope>
    <source>
        <strain evidence="3">TBRC 13508</strain>
    </source>
</reference>
<evidence type="ECO:0000256" key="2">
    <source>
        <dbReference type="SAM" id="Phobius"/>
    </source>
</evidence>
<keyword evidence="2" id="KW-0812">Transmembrane</keyword>
<feature type="region of interest" description="Disordered" evidence="1">
    <location>
        <begin position="32"/>
        <end position="52"/>
    </location>
</feature>
<feature type="compositionally biased region" description="Polar residues" evidence="1">
    <location>
        <begin position="33"/>
        <end position="52"/>
    </location>
</feature>